<dbReference type="Gene3D" id="3.10.640.10">
    <property type="entry name" value="Restriction endonuclease-like alpha-beta roll domain"/>
    <property type="match status" value="1"/>
</dbReference>
<dbReference type="SUPFAM" id="SSF52980">
    <property type="entry name" value="Restriction endonuclease-like"/>
    <property type="match status" value="1"/>
</dbReference>
<dbReference type="RefSeq" id="WP_008221620.1">
    <property type="nucleotide sequence ID" value="NZ_BAFK01000011.1"/>
</dbReference>
<evidence type="ECO:0000313" key="1">
    <source>
        <dbReference type="EMBL" id="GAB59216.1"/>
    </source>
</evidence>
<evidence type="ECO:0000313" key="2">
    <source>
        <dbReference type="Proteomes" id="UP000004374"/>
    </source>
</evidence>
<dbReference type="InterPro" id="IPR009822">
    <property type="entry name" value="YaeQ"/>
</dbReference>
<dbReference type="STRING" id="562729.RNAN_2208"/>
<accession>I1DYT8</accession>
<dbReference type="SMART" id="SM01322">
    <property type="entry name" value="YaeQ"/>
    <property type="match status" value="1"/>
</dbReference>
<dbReference type="Pfam" id="PF07152">
    <property type="entry name" value="YaeQ"/>
    <property type="match status" value="1"/>
</dbReference>
<organism evidence="1 2">
    <name type="scientific">Rheinheimera nanhaiensis E407-8</name>
    <dbReference type="NCBI Taxonomy" id="562729"/>
    <lineage>
        <taxon>Bacteria</taxon>
        <taxon>Pseudomonadati</taxon>
        <taxon>Pseudomonadota</taxon>
        <taxon>Gammaproteobacteria</taxon>
        <taxon>Chromatiales</taxon>
        <taxon>Chromatiaceae</taxon>
        <taxon>Rheinheimera</taxon>
    </lineage>
</organism>
<dbReference type="EMBL" id="BAFK01000011">
    <property type="protein sequence ID" value="GAB59216.1"/>
    <property type="molecule type" value="Genomic_DNA"/>
</dbReference>
<evidence type="ECO:0008006" key="3">
    <source>
        <dbReference type="Google" id="ProtNLM"/>
    </source>
</evidence>
<name>I1DYT8_9GAMM</name>
<reference evidence="1 2" key="1">
    <citation type="journal article" date="2012" name="J. Bacteriol.">
        <title>Genome Sequence of the Protease-Producing Bacterium Rheinheimera nanhaiensis E407-8T, Isolated from Deep-Sea Sediment of the South China Sea.</title>
        <authorList>
            <person name="Zhang X.-Y."/>
            <person name="Zhang Y.-J."/>
            <person name="Qin Q.-L."/>
            <person name="Xie B.-B."/>
            <person name="Chen X.-L."/>
            <person name="Zhou B.-C."/>
            <person name="Zhang Y.-Z."/>
        </authorList>
    </citation>
    <scope>NUCLEOTIDE SEQUENCE [LARGE SCALE GENOMIC DNA]</scope>
    <source>
        <strain evidence="1 2">E407-8</strain>
    </source>
</reference>
<sequence>MQIVSKLITLDLDYSHPDSHAYQQQRYYVSPWQGESAQHFAKRLLMFLSLYEQHPGFADTPSHGKAPDIFVKDTEQQVAIWCQLEPIAAKRLQRASHLAGEVLLVLDEQEAAQCSAMAVANQRTFVLHQSQLDAFCLMLKSHMRLSVYREDPLLQITDGQHVMELNLTALLDKPH</sequence>
<dbReference type="InterPro" id="IPR011335">
    <property type="entry name" value="Restrct_endonuc-II-like"/>
</dbReference>
<dbReference type="InterPro" id="IPR038590">
    <property type="entry name" value="YaeQ_sf"/>
</dbReference>
<dbReference type="AlphaFoldDB" id="I1DYT8"/>
<dbReference type="Proteomes" id="UP000004374">
    <property type="component" value="Unassembled WGS sequence"/>
</dbReference>
<dbReference type="OrthoDB" id="5766319at2"/>
<gene>
    <name evidence="1" type="ORF">RNAN_2208</name>
</gene>
<protein>
    <recommendedName>
        <fullName evidence="3">YaeQ family protein</fullName>
    </recommendedName>
</protein>
<comment type="caution">
    <text evidence="1">The sequence shown here is derived from an EMBL/GenBank/DDBJ whole genome shotgun (WGS) entry which is preliminary data.</text>
</comment>
<keyword evidence="2" id="KW-1185">Reference proteome</keyword>
<proteinExistence type="predicted"/>